<proteinExistence type="predicted"/>
<protein>
    <submittedName>
        <fullName evidence="1">Uncharacterized protein</fullName>
    </submittedName>
</protein>
<name>A0ACB7YZV0_9ERIC</name>
<keyword evidence="2" id="KW-1185">Reference proteome</keyword>
<sequence>MVRVRGLPHDRETYCMMAVNNWSRMEPPLPNEYFGNSVQILRAKASAGELMEQGFGWVARRLHETVAGHSDAEVRQWVEKWIEDPCVYQLGQIFNPFSTIMVSSPRFPMYENEFGMGKAVAIRSGYANKSDGNVAFYPGYEGGESMDLEVCLLPEAMSGLESDREFMDVVS</sequence>
<comment type="caution">
    <text evidence="1">The sequence shown here is derived from an EMBL/GenBank/DDBJ whole genome shotgun (WGS) entry which is preliminary data.</text>
</comment>
<reference evidence="1 2" key="1">
    <citation type="journal article" date="2021" name="Hortic Res">
        <title>High-quality reference genome and annotation aids understanding of berry development for evergreen blueberry (Vaccinium darrowii).</title>
        <authorList>
            <person name="Yu J."/>
            <person name="Hulse-Kemp A.M."/>
            <person name="Babiker E."/>
            <person name="Staton M."/>
        </authorList>
    </citation>
    <scope>NUCLEOTIDE SEQUENCE [LARGE SCALE GENOMIC DNA]</scope>
    <source>
        <strain evidence="2">cv. NJ 8807/NJ 8810</strain>
        <tissue evidence="1">Young leaf</tissue>
    </source>
</reference>
<organism evidence="1 2">
    <name type="scientific">Vaccinium darrowii</name>
    <dbReference type="NCBI Taxonomy" id="229202"/>
    <lineage>
        <taxon>Eukaryota</taxon>
        <taxon>Viridiplantae</taxon>
        <taxon>Streptophyta</taxon>
        <taxon>Embryophyta</taxon>
        <taxon>Tracheophyta</taxon>
        <taxon>Spermatophyta</taxon>
        <taxon>Magnoliopsida</taxon>
        <taxon>eudicotyledons</taxon>
        <taxon>Gunneridae</taxon>
        <taxon>Pentapetalae</taxon>
        <taxon>asterids</taxon>
        <taxon>Ericales</taxon>
        <taxon>Ericaceae</taxon>
        <taxon>Vaccinioideae</taxon>
        <taxon>Vaccinieae</taxon>
        <taxon>Vaccinium</taxon>
    </lineage>
</organism>
<evidence type="ECO:0000313" key="2">
    <source>
        <dbReference type="Proteomes" id="UP000828048"/>
    </source>
</evidence>
<gene>
    <name evidence="1" type="ORF">Vadar_029165</name>
</gene>
<evidence type="ECO:0000313" key="1">
    <source>
        <dbReference type="EMBL" id="KAH7858896.1"/>
    </source>
</evidence>
<dbReference type="Proteomes" id="UP000828048">
    <property type="component" value="Chromosome 3"/>
</dbReference>
<dbReference type="EMBL" id="CM037153">
    <property type="protein sequence ID" value="KAH7858896.1"/>
    <property type="molecule type" value="Genomic_DNA"/>
</dbReference>
<accession>A0ACB7YZV0</accession>